<evidence type="ECO:0000256" key="1">
    <source>
        <dbReference type="SAM" id="Phobius"/>
    </source>
</evidence>
<dbReference type="KEGG" id="anf:AQPE_4469"/>
<keyword evidence="1" id="KW-0812">Transmembrane</keyword>
<protein>
    <submittedName>
        <fullName evidence="2">Iron-regulated membrane protein</fullName>
    </submittedName>
</protein>
<dbReference type="PROSITE" id="PS51257">
    <property type="entry name" value="PROKAR_LIPOPROTEIN"/>
    <property type="match status" value="1"/>
</dbReference>
<keyword evidence="1" id="KW-0472">Membrane</keyword>
<feature type="transmembrane region" description="Helical" evidence="1">
    <location>
        <begin position="339"/>
        <end position="359"/>
    </location>
</feature>
<feature type="transmembrane region" description="Helical" evidence="1">
    <location>
        <begin position="139"/>
        <end position="159"/>
    </location>
</feature>
<gene>
    <name evidence="2" type="ORF">AQPE_4469</name>
</gene>
<feature type="transmembrane region" description="Helical" evidence="1">
    <location>
        <begin position="12"/>
        <end position="34"/>
    </location>
</feature>
<dbReference type="Proteomes" id="UP001193389">
    <property type="component" value="Chromosome"/>
</dbReference>
<dbReference type="PANTHER" id="PTHR34219">
    <property type="entry name" value="IRON-REGULATED INNER MEMBRANE PROTEIN-RELATED"/>
    <property type="match status" value="1"/>
</dbReference>
<dbReference type="InterPro" id="IPR005625">
    <property type="entry name" value="PepSY-ass_TM"/>
</dbReference>
<keyword evidence="1" id="KW-1133">Transmembrane helix</keyword>
<dbReference type="EMBL" id="AP018694">
    <property type="protein sequence ID" value="BBE20278.1"/>
    <property type="molecule type" value="Genomic_DNA"/>
</dbReference>
<dbReference type="Pfam" id="PF03929">
    <property type="entry name" value="PepSY_TM"/>
    <property type="match status" value="1"/>
</dbReference>
<feature type="transmembrane region" description="Helical" evidence="1">
    <location>
        <begin position="188"/>
        <end position="208"/>
    </location>
</feature>
<proteinExistence type="predicted"/>
<name>A0A5K7SFB9_9BACT</name>
<evidence type="ECO:0000313" key="2">
    <source>
        <dbReference type="EMBL" id="BBE20278.1"/>
    </source>
</evidence>
<dbReference type="PANTHER" id="PTHR34219:SF3">
    <property type="entry name" value="BLL7967 PROTEIN"/>
    <property type="match status" value="1"/>
</dbReference>
<organism evidence="2 3">
    <name type="scientific">Aquipluma nitroreducens</name>
    <dbReference type="NCBI Taxonomy" id="2010828"/>
    <lineage>
        <taxon>Bacteria</taxon>
        <taxon>Pseudomonadati</taxon>
        <taxon>Bacteroidota</taxon>
        <taxon>Bacteroidia</taxon>
        <taxon>Marinilabiliales</taxon>
        <taxon>Prolixibacteraceae</taxon>
        <taxon>Aquipluma</taxon>
    </lineage>
</organism>
<keyword evidence="3" id="KW-1185">Reference proteome</keyword>
<evidence type="ECO:0000313" key="3">
    <source>
        <dbReference type="Proteomes" id="UP001193389"/>
    </source>
</evidence>
<reference evidence="2" key="1">
    <citation type="journal article" date="2020" name="Int. J. Syst. Evol. Microbiol.">
        <title>Aquipluma nitroreducens gen. nov. sp. nov., a novel facultatively anaerobic bacterium isolated from a freshwater lake.</title>
        <authorList>
            <person name="Watanabe M."/>
            <person name="Kojima H."/>
            <person name="Fukui M."/>
        </authorList>
    </citation>
    <scope>NUCLEOTIDE SEQUENCE</scope>
    <source>
        <strain evidence="2">MeG22</strain>
    </source>
</reference>
<dbReference type="RefSeq" id="WP_318348439.1">
    <property type="nucleotide sequence ID" value="NZ_AP018694.1"/>
</dbReference>
<sequence>MSFKQIIKKIHLRLGFISGIIVTFLGITGCILAFQHEIERITNPYQFVEVQENPVLKPSKLQEIAVQALPEKHIHGISYHEPGKAIVATFYSEDYYYLVYLNPYSGEVLKVKDMGRDFFRIIVNGHFYLWLPPHIGQPIVASATLIFVIILITGIILWWPRNSRFSRQNFSFKWIRAERLNIDLHRVLGFYASWILIFITFTGLVWGFQWFAKSTYWITSGGKQLTEFYMPTVDSIPEQKPVIPAIDVLWQRMTKEYPSAKVLEVHIPENDSSAIEVAANPDDKTYWKADYRYFDQYTLNEIEVTHIYGKLDSTTVADKIARMNYDIHVGAIAGLAGKILAFCASLIAASLPVTGFFIWRNRKKRQQRPLFQ</sequence>
<accession>A0A5K7SFB9</accession>
<dbReference type="AlphaFoldDB" id="A0A5K7SFB9"/>